<dbReference type="Pfam" id="PF00990">
    <property type="entry name" value="GGDEF"/>
    <property type="match status" value="1"/>
</dbReference>
<proteinExistence type="predicted"/>
<comment type="catalytic activity">
    <reaction evidence="2">
        <text>2 GTP = 3',3'-c-di-GMP + 2 diphosphate</text>
        <dbReference type="Rhea" id="RHEA:24898"/>
        <dbReference type="ChEBI" id="CHEBI:33019"/>
        <dbReference type="ChEBI" id="CHEBI:37565"/>
        <dbReference type="ChEBI" id="CHEBI:58805"/>
        <dbReference type="EC" id="2.7.7.65"/>
    </reaction>
</comment>
<dbReference type="SMART" id="SM00267">
    <property type="entry name" value="GGDEF"/>
    <property type="match status" value="1"/>
</dbReference>
<comment type="caution">
    <text evidence="6">The sequence shown here is derived from an EMBL/GenBank/DDBJ whole genome shotgun (WGS) entry which is preliminary data.</text>
</comment>
<sequence>MIGQPTILIVDDEPANVEVLAGSLEELYEVQFALSGQEALARARLSPLPDLILLDVLMPEMDGFAICRLLKVDRRTVDIPVIFVTALANPDEEARGFDCGAVDFISKPFNSVVVRARVRNHLEIKRNRELLQRLAITDGLTGLANRRHFEDALSHEVNRQRRRRGDLSLVLIDVDFFKQYNDHYGHPAGDMVLRSLADALVATLQRPADLIARIGGEEFACLLPETEMEGAMAVAERIRSSVEALAMPHACSQASSCVTVSIGVAHVDSGEPDAGHALYKLADAQLYKAKKRGRNQVVGMEPVNSEPTQSG</sequence>
<dbReference type="GO" id="GO:0052621">
    <property type="term" value="F:diguanylate cyclase activity"/>
    <property type="evidence" value="ECO:0007669"/>
    <property type="project" value="UniProtKB-EC"/>
</dbReference>
<evidence type="ECO:0000313" key="7">
    <source>
        <dbReference type="Proteomes" id="UP000575898"/>
    </source>
</evidence>
<dbReference type="GO" id="GO:1902201">
    <property type="term" value="P:negative regulation of bacterial-type flagellum-dependent cell motility"/>
    <property type="evidence" value="ECO:0007669"/>
    <property type="project" value="TreeGrafter"/>
</dbReference>
<dbReference type="GO" id="GO:0043709">
    <property type="term" value="P:cell adhesion involved in single-species biofilm formation"/>
    <property type="evidence" value="ECO:0007669"/>
    <property type="project" value="TreeGrafter"/>
</dbReference>
<dbReference type="PROSITE" id="PS50110">
    <property type="entry name" value="RESPONSE_REGULATORY"/>
    <property type="match status" value="1"/>
</dbReference>
<dbReference type="NCBIfam" id="TIGR00254">
    <property type="entry name" value="GGDEF"/>
    <property type="match status" value="1"/>
</dbReference>
<dbReference type="SUPFAM" id="SSF52172">
    <property type="entry name" value="CheY-like"/>
    <property type="match status" value="1"/>
</dbReference>
<reference evidence="6 7" key="1">
    <citation type="submission" date="2020-08" db="EMBL/GenBank/DDBJ databases">
        <title>Genomic Encyclopedia of Type Strains, Phase IV (KMG-IV): sequencing the most valuable type-strain genomes for metagenomic binning, comparative biology and taxonomic classification.</title>
        <authorList>
            <person name="Goeker M."/>
        </authorList>
    </citation>
    <scope>NUCLEOTIDE SEQUENCE [LARGE SCALE GENOMIC DNA]</scope>
    <source>
        <strain evidence="6 7">DSM 27165</strain>
    </source>
</reference>
<evidence type="ECO:0000256" key="1">
    <source>
        <dbReference type="ARBA" id="ARBA00012528"/>
    </source>
</evidence>
<dbReference type="InterPro" id="IPR043128">
    <property type="entry name" value="Rev_trsase/Diguanyl_cyclase"/>
</dbReference>
<gene>
    <name evidence="6" type="ORF">HNQ59_000095</name>
</gene>
<dbReference type="PANTHER" id="PTHR45138:SF9">
    <property type="entry name" value="DIGUANYLATE CYCLASE DGCM-RELATED"/>
    <property type="match status" value="1"/>
</dbReference>
<keyword evidence="7" id="KW-1185">Reference proteome</keyword>
<dbReference type="SMART" id="SM00448">
    <property type="entry name" value="REC"/>
    <property type="match status" value="1"/>
</dbReference>
<dbReference type="EC" id="2.7.7.65" evidence="1"/>
<evidence type="ECO:0000259" key="4">
    <source>
        <dbReference type="PROSITE" id="PS50110"/>
    </source>
</evidence>
<dbReference type="EMBL" id="JACHHY010000001">
    <property type="protein sequence ID" value="MBB5016833.1"/>
    <property type="molecule type" value="Genomic_DNA"/>
</dbReference>
<evidence type="ECO:0000313" key="6">
    <source>
        <dbReference type="EMBL" id="MBB5016833.1"/>
    </source>
</evidence>
<feature type="modified residue" description="4-aspartylphosphate" evidence="3">
    <location>
        <position position="55"/>
    </location>
</feature>
<keyword evidence="3" id="KW-0597">Phosphoprotein</keyword>
<dbReference type="Gene3D" id="3.40.50.2300">
    <property type="match status" value="1"/>
</dbReference>
<dbReference type="FunFam" id="3.30.70.270:FF:000001">
    <property type="entry name" value="Diguanylate cyclase domain protein"/>
    <property type="match status" value="1"/>
</dbReference>
<organism evidence="6 7">
    <name type="scientific">Chitinivorax tropicus</name>
    <dbReference type="NCBI Taxonomy" id="714531"/>
    <lineage>
        <taxon>Bacteria</taxon>
        <taxon>Pseudomonadati</taxon>
        <taxon>Pseudomonadota</taxon>
        <taxon>Betaproteobacteria</taxon>
        <taxon>Chitinivorax</taxon>
    </lineage>
</organism>
<dbReference type="CDD" id="cd01949">
    <property type="entry name" value="GGDEF"/>
    <property type="match status" value="1"/>
</dbReference>
<feature type="domain" description="Response regulatory" evidence="4">
    <location>
        <begin position="6"/>
        <end position="122"/>
    </location>
</feature>
<dbReference type="GO" id="GO:0005886">
    <property type="term" value="C:plasma membrane"/>
    <property type="evidence" value="ECO:0007669"/>
    <property type="project" value="TreeGrafter"/>
</dbReference>
<feature type="domain" description="GGDEF" evidence="5">
    <location>
        <begin position="165"/>
        <end position="302"/>
    </location>
</feature>
<dbReference type="PANTHER" id="PTHR45138">
    <property type="entry name" value="REGULATORY COMPONENTS OF SENSORY TRANSDUCTION SYSTEM"/>
    <property type="match status" value="1"/>
</dbReference>
<dbReference type="InterPro" id="IPR029787">
    <property type="entry name" value="Nucleotide_cyclase"/>
</dbReference>
<accession>A0A840ML08</accession>
<dbReference type="InterPro" id="IPR050469">
    <property type="entry name" value="Diguanylate_Cyclase"/>
</dbReference>
<dbReference type="PROSITE" id="PS50887">
    <property type="entry name" value="GGDEF"/>
    <property type="match status" value="1"/>
</dbReference>
<dbReference type="InterPro" id="IPR001789">
    <property type="entry name" value="Sig_transdc_resp-reg_receiver"/>
</dbReference>
<dbReference type="InterPro" id="IPR000160">
    <property type="entry name" value="GGDEF_dom"/>
</dbReference>
<evidence type="ECO:0000259" key="5">
    <source>
        <dbReference type="PROSITE" id="PS50887"/>
    </source>
</evidence>
<dbReference type="Gene3D" id="3.30.70.270">
    <property type="match status" value="1"/>
</dbReference>
<dbReference type="Pfam" id="PF00072">
    <property type="entry name" value="Response_reg"/>
    <property type="match status" value="1"/>
</dbReference>
<dbReference type="Proteomes" id="UP000575898">
    <property type="component" value="Unassembled WGS sequence"/>
</dbReference>
<evidence type="ECO:0000256" key="2">
    <source>
        <dbReference type="ARBA" id="ARBA00034247"/>
    </source>
</evidence>
<evidence type="ECO:0000256" key="3">
    <source>
        <dbReference type="PROSITE-ProRule" id="PRU00169"/>
    </source>
</evidence>
<dbReference type="GO" id="GO:0000160">
    <property type="term" value="P:phosphorelay signal transduction system"/>
    <property type="evidence" value="ECO:0007669"/>
    <property type="project" value="InterPro"/>
</dbReference>
<dbReference type="AlphaFoldDB" id="A0A840ML08"/>
<dbReference type="SUPFAM" id="SSF55073">
    <property type="entry name" value="Nucleotide cyclase"/>
    <property type="match status" value="1"/>
</dbReference>
<dbReference type="RefSeq" id="WP_343074187.1">
    <property type="nucleotide sequence ID" value="NZ_JACHHY010000001.1"/>
</dbReference>
<dbReference type="InterPro" id="IPR011006">
    <property type="entry name" value="CheY-like_superfamily"/>
</dbReference>
<name>A0A840ML08_9PROT</name>
<protein>
    <recommendedName>
        <fullName evidence="1">diguanylate cyclase</fullName>
        <ecNumber evidence="1">2.7.7.65</ecNumber>
    </recommendedName>
</protein>